<evidence type="ECO:0000313" key="2">
    <source>
        <dbReference type="EMBL" id="GBO93066.1"/>
    </source>
</evidence>
<keyword evidence="3" id="KW-1185">Reference proteome</keyword>
<dbReference type="Proteomes" id="UP000266091">
    <property type="component" value="Unassembled WGS sequence"/>
</dbReference>
<accession>A0A401LKQ0</accession>
<dbReference type="EMBL" id="BGZJ01000001">
    <property type="protein sequence ID" value="GBO93066.1"/>
    <property type="molecule type" value="Genomic_DNA"/>
</dbReference>
<organism evidence="2 3">
    <name type="scientific">Mesosutterella multiformis</name>
    <dbReference type="NCBI Taxonomy" id="2259133"/>
    <lineage>
        <taxon>Bacteria</taxon>
        <taxon>Pseudomonadati</taxon>
        <taxon>Pseudomonadota</taxon>
        <taxon>Betaproteobacteria</taxon>
        <taxon>Burkholderiales</taxon>
        <taxon>Sutterellaceae</taxon>
        <taxon>Mesosutterella</taxon>
    </lineage>
</organism>
<reference evidence="2 3" key="1">
    <citation type="journal article" date="2018" name="Int. J. Syst. Evol. Microbiol.">
        <title>Mesosutterella multiformis gen. nov., sp. nov., a member of the family Sutterellaceae and Sutterella megalosphaeroides sp. nov., isolated from human faeces.</title>
        <authorList>
            <person name="Sakamoto M."/>
            <person name="Ikeyama N."/>
            <person name="Kunihiro T."/>
            <person name="Iino T."/>
            <person name="Yuki M."/>
            <person name="Ohkuma M."/>
        </authorList>
    </citation>
    <scope>NUCLEOTIDE SEQUENCE [LARGE SCALE GENOMIC DNA]</scope>
    <source>
        <strain evidence="2 3">4NBBH2</strain>
    </source>
</reference>
<name>A0A388SA43_9BURK</name>
<dbReference type="InterPro" id="IPR003593">
    <property type="entry name" value="AAA+_ATPase"/>
</dbReference>
<dbReference type="PANTHER" id="PTHR42935:SF1">
    <property type="entry name" value="SLR0930 PROTEIN"/>
    <property type="match status" value="1"/>
</dbReference>
<gene>
    <name evidence="2" type="ORF">MESMUL_04200</name>
</gene>
<dbReference type="InterPro" id="IPR008533">
    <property type="entry name" value="DUF815"/>
</dbReference>
<proteinExistence type="predicted"/>
<comment type="caution">
    <text evidence="2">The sequence shown here is derived from an EMBL/GenBank/DDBJ whole genome shotgun (WGS) entry which is preliminary data.</text>
</comment>
<sequence>MNTELEQSLLGLAKQISSLLPPPADQVDWSRPAFRWERRQYLGMTAGRLEPVENIATIDAADILHVDRQKEIILANTESFVKGLPANNVLLTGARGSGKSSLIHACLAAYWKEGLRLIEVTRDYLMDLPDIVRIISKRPERFILFCDDLAFEAGEGSYKAMKAVLDGSISAGGDNVIVYATSNRRHLMPEKASDNLESHLDEDGLLHPAETIEEQLSLSERFGIWLSFYPFSQDEYLDIVKKWLAVLKVDPERAASDDMRFSALQFALERGSRSGRVAQQFARAAASRLALGKGLP</sequence>
<accession>A0A388SA43</accession>
<evidence type="ECO:0000313" key="3">
    <source>
        <dbReference type="Proteomes" id="UP000266091"/>
    </source>
</evidence>
<protein>
    <submittedName>
        <fullName evidence="2">ATPase AAA</fullName>
    </submittedName>
</protein>
<dbReference type="PANTHER" id="PTHR42935">
    <property type="entry name" value="SLR0930 PROTEIN"/>
    <property type="match status" value="1"/>
</dbReference>
<dbReference type="AlphaFoldDB" id="A0A388SA43"/>
<dbReference type="SUPFAM" id="SSF52540">
    <property type="entry name" value="P-loop containing nucleoside triphosphate hydrolases"/>
    <property type="match status" value="1"/>
</dbReference>
<evidence type="ECO:0000259" key="1">
    <source>
        <dbReference type="SMART" id="SM00382"/>
    </source>
</evidence>
<dbReference type="RefSeq" id="WP_116269531.1">
    <property type="nucleotide sequence ID" value="NZ_BGZJ01000001.1"/>
</dbReference>
<dbReference type="Gene3D" id="3.40.50.300">
    <property type="entry name" value="P-loop containing nucleotide triphosphate hydrolases"/>
    <property type="match status" value="1"/>
</dbReference>
<dbReference type="Pfam" id="PF05673">
    <property type="entry name" value="DUF815"/>
    <property type="match status" value="1"/>
</dbReference>
<dbReference type="SMART" id="SM00382">
    <property type="entry name" value="AAA"/>
    <property type="match status" value="1"/>
</dbReference>
<dbReference type="InterPro" id="IPR027417">
    <property type="entry name" value="P-loop_NTPase"/>
</dbReference>
<dbReference type="OrthoDB" id="9812140at2"/>
<feature type="domain" description="AAA+ ATPase" evidence="1">
    <location>
        <begin position="85"/>
        <end position="220"/>
    </location>
</feature>